<keyword evidence="2" id="KW-1185">Reference proteome</keyword>
<sequence>MYNLIFPSSFFNKLKFSLSIDVRLKIQFVFLAAVVESER</sequence>
<gene>
    <name evidence="1" type="ORF">BTMF_LOCUS1444</name>
</gene>
<accession>A0A0R3Q712</accession>
<dbReference type="AlphaFoldDB" id="A0A0R3Q712"/>
<proteinExistence type="predicted"/>
<dbReference type="WBParaSite" id="BTMF_0000211601-mRNA-1">
    <property type="protein sequence ID" value="BTMF_0000211601-mRNA-1"/>
    <property type="gene ID" value="BTMF_0000211601"/>
</dbReference>
<name>A0A0R3Q712_9BILA</name>
<evidence type="ECO:0000313" key="3">
    <source>
        <dbReference type="WBParaSite" id="BTMF_0000211601-mRNA-1"/>
    </source>
</evidence>
<evidence type="ECO:0000313" key="1">
    <source>
        <dbReference type="EMBL" id="VDO10253.1"/>
    </source>
</evidence>
<reference evidence="1 2" key="2">
    <citation type="submission" date="2018-11" db="EMBL/GenBank/DDBJ databases">
        <authorList>
            <consortium name="Pathogen Informatics"/>
        </authorList>
    </citation>
    <scope>NUCLEOTIDE SEQUENCE [LARGE SCALE GENOMIC DNA]</scope>
</reference>
<evidence type="ECO:0000313" key="2">
    <source>
        <dbReference type="Proteomes" id="UP000280834"/>
    </source>
</evidence>
<dbReference type="Proteomes" id="UP000280834">
    <property type="component" value="Unassembled WGS sequence"/>
</dbReference>
<organism evidence="3">
    <name type="scientific">Brugia timori</name>
    <dbReference type="NCBI Taxonomy" id="42155"/>
    <lineage>
        <taxon>Eukaryota</taxon>
        <taxon>Metazoa</taxon>
        <taxon>Ecdysozoa</taxon>
        <taxon>Nematoda</taxon>
        <taxon>Chromadorea</taxon>
        <taxon>Rhabditida</taxon>
        <taxon>Spirurina</taxon>
        <taxon>Spiruromorpha</taxon>
        <taxon>Filarioidea</taxon>
        <taxon>Onchocercidae</taxon>
        <taxon>Brugia</taxon>
    </lineage>
</organism>
<protein>
    <submittedName>
        <fullName evidence="1 3">Uncharacterized protein</fullName>
    </submittedName>
</protein>
<dbReference type="EMBL" id="UZAG01001047">
    <property type="protein sequence ID" value="VDO10253.1"/>
    <property type="molecule type" value="Genomic_DNA"/>
</dbReference>
<reference evidence="3" key="1">
    <citation type="submission" date="2017-02" db="UniProtKB">
        <authorList>
            <consortium name="WormBaseParasite"/>
        </authorList>
    </citation>
    <scope>IDENTIFICATION</scope>
</reference>